<evidence type="ECO:0000313" key="6">
    <source>
        <dbReference type="Proteomes" id="UP001370490"/>
    </source>
</evidence>
<evidence type="ECO:0000256" key="3">
    <source>
        <dbReference type="SAM" id="MobiDB-lite"/>
    </source>
</evidence>
<dbReference type="AlphaFoldDB" id="A0AAN8WBT6"/>
<comment type="caution">
    <text evidence="5">The sequence shown here is derived from an EMBL/GenBank/DDBJ whole genome shotgun (WGS) entry which is preliminary data.</text>
</comment>
<dbReference type="EMBL" id="JBAMMX010000001">
    <property type="protein sequence ID" value="KAK6946894.1"/>
    <property type="molecule type" value="Genomic_DNA"/>
</dbReference>
<accession>A0AAN8WBT6</accession>
<reference evidence="5 6" key="1">
    <citation type="submission" date="2023-12" db="EMBL/GenBank/DDBJ databases">
        <title>A high-quality genome assembly for Dillenia turbinata (Dilleniales).</title>
        <authorList>
            <person name="Chanderbali A."/>
        </authorList>
    </citation>
    <scope>NUCLEOTIDE SEQUENCE [LARGE SCALE GENOMIC DNA]</scope>
    <source>
        <strain evidence="5">LSX21</strain>
        <tissue evidence="5">Leaf</tissue>
    </source>
</reference>
<keyword evidence="2" id="KW-0547">Nucleotide-binding</keyword>
<evidence type="ECO:0000259" key="4">
    <source>
        <dbReference type="SMART" id="SM01178"/>
    </source>
</evidence>
<keyword evidence="1" id="KW-0378">Hydrolase</keyword>
<keyword evidence="6" id="KW-1185">Reference proteome</keyword>
<keyword evidence="2" id="KW-0347">Helicase</keyword>
<evidence type="ECO:0000256" key="2">
    <source>
        <dbReference type="ARBA" id="ARBA00022806"/>
    </source>
</evidence>
<feature type="compositionally biased region" description="Basic and acidic residues" evidence="3">
    <location>
        <begin position="156"/>
        <end position="181"/>
    </location>
</feature>
<organism evidence="5 6">
    <name type="scientific">Dillenia turbinata</name>
    <dbReference type="NCBI Taxonomy" id="194707"/>
    <lineage>
        <taxon>Eukaryota</taxon>
        <taxon>Viridiplantae</taxon>
        <taxon>Streptophyta</taxon>
        <taxon>Embryophyta</taxon>
        <taxon>Tracheophyta</taxon>
        <taxon>Spermatophyta</taxon>
        <taxon>Magnoliopsida</taxon>
        <taxon>eudicotyledons</taxon>
        <taxon>Gunneridae</taxon>
        <taxon>Pentapetalae</taxon>
        <taxon>Dilleniales</taxon>
        <taxon>Dilleniaceae</taxon>
        <taxon>Dillenia</taxon>
    </lineage>
</organism>
<gene>
    <name evidence="5" type="ORF">RJ641_000367</name>
</gene>
<proteinExistence type="predicted"/>
<feature type="compositionally biased region" description="Basic residues" evidence="3">
    <location>
        <begin position="182"/>
        <end position="199"/>
    </location>
</feature>
<dbReference type="Proteomes" id="UP001370490">
    <property type="component" value="Unassembled WGS sequence"/>
</dbReference>
<protein>
    <recommendedName>
        <fullName evidence="4">ATP-dependent rRNA helicase SPB4-like C-terminal extension domain-containing protein</fullName>
    </recommendedName>
</protein>
<sequence>MQPVSSLLLALLVKYPDMQRLAERAFITYLKSIHKRKDKSIFDVTKLPIDEYSTSLGLPMTPKICFLKEEPALDKSNVEEEYDEGFLLPKESQKEGKINATETEAVWPATRVLKKKKLKINPHRPAGTRVVFDDEGNSLPPLATIADTKGGNGTLEPDKVNERYAKLRQEMKERDKEDKLLQHQRLREKRQKEKRKYKVARPDDGEEEDLYEEPNAKKRSKRSKPYSDSDSDEEQGKIYKDNLGFNADSITLAEQEELALKLLSSMHSWTNVLKRLNRGATAANYGSNEHPVCLVKPPQFPPGSKQFTAD</sequence>
<dbReference type="Pfam" id="PF13959">
    <property type="entry name" value="CTE_SPB4"/>
    <property type="match status" value="1"/>
</dbReference>
<feature type="domain" description="ATP-dependent rRNA helicase SPB4-like C-terminal extension" evidence="4">
    <location>
        <begin position="3"/>
        <end position="66"/>
    </location>
</feature>
<dbReference type="GO" id="GO:0016787">
    <property type="term" value="F:hydrolase activity"/>
    <property type="evidence" value="ECO:0007669"/>
    <property type="project" value="UniProtKB-KW"/>
</dbReference>
<name>A0AAN8WBT6_9MAGN</name>
<evidence type="ECO:0000313" key="5">
    <source>
        <dbReference type="EMBL" id="KAK6946894.1"/>
    </source>
</evidence>
<dbReference type="SMART" id="SM01178">
    <property type="entry name" value="DUF4217"/>
    <property type="match status" value="1"/>
</dbReference>
<dbReference type="InterPro" id="IPR025313">
    <property type="entry name" value="SPB4-like_CTE"/>
</dbReference>
<evidence type="ECO:0000256" key="1">
    <source>
        <dbReference type="ARBA" id="ARBA00022801"/>
    </source>
</evidence>
<dbReference type="GO" id="GO:0004386">
    <property type="term" value="F:helicase activity"/>
    <property type="evidence" value="ECO:0007669"/>
    <property type="project" value="UniProtKB-KW"/>
</dbReference>
<keyword evidence="2" id="KW-0067">ATP-binding</keyword>
<feature type="region of interest" description="Disordered" evidence="3">
    <location>
        <begin position="129"/>
        <end position="240"/>
    </location>
</feature>